<gene>
    <name evidence="2" type="ORF">ACFOW1_00135</name>
</gene>
<keyword evidence="3" id="KW-1185">Reference proteome</keyword>
<dbReference type="EMBL" id="JBHSDC010000001">
    <property type="protein sequence ID" value="MFC4230277.1"/>
    <property type="molecule type" value="Genomic_DNA"/>
</dbReference>
<protein>
    <submittedName>
        <fullName evidence="2">PKD domain-containing protein</fullName>
    </submittedName>
</protein>
<comment type="caution">
    <text evidence="2">The sequence shown here is derived from an EMBL/GenBank/DDBJ whole genome shotgun (WGS) entry which is preliminary data.</text>
</comment>
<feature type="domain" description="PKD" evidence="1">
    <location>
        <begin position="831"/>
        <end position="884"/>
    </location>
</feature>
<dbReference type="PANTHER" id="PTHR35580">
    <property type="entry name" value="CELL SURFACE GLYCOPROTEIN (S-LAYER PROTEIN)-LIKE PROTEIN"/>
    <property type="match status" value="1"/>
</dbReference>
<dbReference type="InterPro" id="IPR057708">
    <property type="entry name" value="DUF7948"/>
</dbReference>
<dbReference type="InterPro" id="IPR022409">
    <property type="entry name" value="PKD/Chitinase_dom"/>
</dbReference>
<dbReference type="InterPro" id="IPR052918">
    <property type="entry name" value="Motility_Chemotaxis_Reg"/>
</dbReference>
<dbReference type="Pfam" id="PF13585">
    <property type="entry name" value="CHU_C"/>
    <property type="match status" value="1"/>
</dbReference>
<proteinExistence type="predicted"/>
<dbReference type="Proteomes" id="UP001595906">
    <property type="component" value="Unassembled WGS sequence"/>
</dbReference>
<dbReference type="InterPro" id="IPR035986">
    <property type="entry name" value="PKD_dom_sf"/>
</dbReference>
<dbReference type="PROSITE" id="PS50093">
    <property type="entry name" value="PKD"/>
    <property type="match status" value="4"/>
</dbReference>
<feature type="domain" description="PKD" evidence="1">
    <location>
        <begin position="916"/>
        <end position="961"/>
    </location>
</feature>
<accession>A0ABV8PQL6</accession>
<evidence type="ECO:0000313" key="2">
    <source>
        <dbReference type="EMBL" id="MFC4230277.1"/>
    </source>
</evidence>
<dbReference type="InterPro" id="IPR013783">
    <property type="entry name" value="Ig-like_fold"/>
</dbReference>
<organism evidence="2 3">
    <name type="scientific">Parasediminibacterium paludis</name>
    <dbReference type="NCBI Taxonomy" id="908966"/>
    <lineage>
        <taxon>Bacteria</taxon>
        <taxon>Pseudomonadati</taxon>
        <taxon>Bacteroidota</taxon>
        <taxon>Chitinophagia</taxon>
        <taxon>Chitinophagales</taxon>
        <taxon>Chitinophagaceae</taxon>
        <taxon>Parasediminibacterium</taxon>
    </lineage>
</organism>
<feature type="domain" description="PKD" evidence="1">
    <location>
        <begin position="1007"/>
        <end position="1043"/>
    </location>
</feature>
<name>A0ABV8PQL6_9BACT</name>
<dbReference type="SMART" id="SM00089">
    <property type="entry name" value="PKD"/>
    <property type="match status" value="4"/>
</dbReference>
<sequence>MHYLNEQQLAIKHYIFLFTLLALTSTTFAQPSLEFVENKGQWENAIQYKGQLTTGSFALKKGGGYKMTLLNHDDLKAIGDMLHGHKDSHPFNGANNDGDRDLAITSTNSNNTAAETSNNGIIHGHVYEVSFLNANPNPVVVADKQQSFYNNYYLGDDKTKWASGCKVFGAVTYKNVYPNIDVRYYTDKGQLKYDIVVNPGGDINRVALYVDGVESLKLKDEQLVFKTSVDEVKEAIPYSYQLSKNGKQNVACRFELKGNIVRYKLDNPVDKNATLVIDPTLIFSTFTGSTAENWGFTATYDGSGNFYAGGIVFGPGTPFNNGAFSYSGSTSNTGEGRGFDMGIIKFNATGTAKIFATYLGGKSGNSFPQSLIVDANNDLIIAGKTTAPDYPSTNKVGPGGGYDIVISKFKADGSALIGSLIIGGTGDDGVNIQNKYASSINGTFSTRRNYGDDSRSEVIIDKVGNILLASCTQSVDFPTANAFQSTNGGANSSGRAQDGLFIKTSADLNNILVSSYLGGSDDDAAFVLSISPLTGNIYVAGATASTNFPGDKTGVITPANAGGACDGFVAMLNSAGNQLLQSTYLGTSGADVVYGIQFDKYGFPYVMGTTTGSWVVTSNVVFVQNGGKQFISKLKPDLSGYVYSTVFGTNASVPNLSPTAFLVDRCENVYVSGWGGAANTVKQYGSAGTNGLSVTPDAVKKTGDGSDFYFFVMERNATKQLYGSLFGQNGGYGEHVDGGTSRFDANGIIYQSLCSCGNADPGPGNAFPISGGAFAPQRGLDGCNLAAIKIAFNLSGVAAGVQSSIQGTANRKTGCVFTEVAFNDTLALGKTYVWNFGDGSPEQTTTIPNIKHAFTVVGNYNVRLIAIDSSTCNISDTSYVTIRVRNDAATLGLNAIKLAPCNALSYQFDNTSTAPAGKPFSNTSFSLFFGDGTQQAVGVGSFQHSYPAPGTYNAGLILTDTNYCNYPDTLQLQLRIAANVKAQFTTPATGCAPYQAVITNTSLAGETFTWDFGDGTSYVGVNPPPHLYNGVGSYTIRLSVVDTNTCNKIDSSSFTIIVNGKPTSAFTFSPNPPQANTAVVFTNNSIGSASNYKWLYGDGDSLVTTNINAVVSHIYNATNTYNACLIAGNLSGCSDTSCQNVKAITVPLLDVPSAITPNGDGINDMVFVRGYGITKMDWRIYNRWGVLMFQSNNQKIGWDGKYKGSVQAQDVYTYTLEVEFSDGTKYSKTGDITLLR</sequence>
<dbReference type="CDD" id="cd00146">
    <property type="entry name" value="PKD"/>
    <property type="match status" value="3"/>
</dbReference>
<dbReference type="Pfam" id="PF18911">
    <property type="entry name" value="PKD_4"/>
    <property type="match status" value="3"/>
</dbReference>
<dbReference type="NCBIfam" id="TIGR04131">
    <property type="entry name" value="Bac_Flav_CTERM"/>
    <property type="match status" value="1"/>
</dbReference>
<feature type="domain" description="PKD" evidence="1">
    <location>
        <begin position="1062"/>
        <end position="1132"/>
    </location>
</feature>
<dbReference type="Gene3D" id="2.60.40.10">
    <property type="entry name" value="Immunoglobulins"/>
    <property type="match status" value="4"/>
</dbReference>
<evidence type="ECO:0000259" key="1">
    <source>
        <dbReference type="PROSITE" id="PS50093"/>
    </source>
</evidence>
<dbReference type="RefSeq" id="WP_379011346.1">
    <property type="nucleotide sequence ID" value="NZ_JBHSDC010000001.1"/>
</dbReference>
<dbReference type="PANTHER" id="PTHR35580:SF1">
    <property type="entry name" value="PHYTASE-LIKE DOMAIN-CONTAINING PROTEIN"/>
    <property type="match status" value="1"/>
</dbReference>
<evidence type="ECO:0000313" key="3">
    <source>
        <dbReference type="Proteomes" id="UP001595906"/>
    </source>
</evidence>
<dbReference type="InterPro" id="IPR026341">
    <property type="entry name" value="T9SS_type_B"/>
</dbReference>
<dbReference type="SUPFAM" id="SSF49299">
    <property type="entry name" value="PKD domain"/>
    <property type="match status" value="4"/>
</dbReference>
<reference evidence="3" key="1">
    <citation type="journal article" date="2019" name="Int. J. Syst. Evol. Microbiol.">
        <title>The Global Catalogue of Microorganisms (GCM) 10K type strain sequencing project: providing services to taxonomists for standard genome sequencing and annotation.</title>
        <authorList>
            <consortium name="The Broad Institute Genomics Platform"/>
            <consortium name="The Broad Institute Genome Sequencing Center for Infectious Disease"/>
            <person name="Wu L."/>
            <person name="Ma J."/>
        </authorList>
    </citation>
    <scope>NUCLEOTIDE SEQUENCE [LARGE SCALE GENOMIC DNA]</scope>
    <source>
        <strain evidence="3">CECT 8010</strain>
    </source>
</reference>
<dbReference type="Pfam" id="PF25778">
    <property type="entry name" value="DUF7948"/>
    <property type="match status" value="1"/>
</dbReference>
<dbReference type="InterPro" id="IPR000601">
    <property type="entry name" value="PKD_dom"/>
</dbReference>